<gene>
    <name evidence="3" type="ORF">BV95_02500</name>
</gene>
<dbReference type="Pfam" id="PF00378">
    <property type="entry name" value="ECH_1"/>
    <property type="match status" value="1"/>
</dbReference>
<reference evidence="3 4" key="1">
    <citation type="submission" date="2014-02" db="EMBL/GenBank/DDBJ databases">
        <title>Whole genome sequence of Sphingobium chlorophenolicum NBRC 16172.</title>
        <authorList>
            <person name="Gan H.M."/>
            <person name="Gan H.Y."/>
            <person name="Chew T.H."/>
            <person name="Savka M.A."/>
        </authorList>
    </citation>
    <scope>NUCLEOTIDE SEQUENCE [LARGE SCALE GENOMIC DNA]</scope>
    <source>
        <strain evidence="3 4">NBRC 16172</strain>
    </source>
</reference>
<evidence type="ECO:0000313" key="4">
    <source>
        <dbReference type="Proteomes" id="UP000028411"/>
    </source>
</evidence>
<feature type="region of interest" description="Disordered" evidence="2">
    <location>
        <begin position="278"/>
        <end position="303"/>
    </location>
</feature>
<dbReference type="CDD" id="cd06558">
    <property type="entry name" value="crotonase-like"/>
    <property type="match status" value="1"/>
</dbReference>
<evidence type="ECO:0000313" key="3">
    <source>
        <dbReference type="EMBL" id="KEQ53216.1"/>
    </source>
</evidence>
<dbReference type="GO" id="GO:0016853">
    <property type="term" value="F:isomerase activity"/>
    <property type="evidence" value="ECO:0007669"/>
    <property type="project" value="UniProtKB-KW"/>
</dbReference>
<dbReference type="InterPro" id="IPR029045">
    <property type="entry name" value="ClpP/crotonase-like_dom_sf"/>
</dbReference>
<dbReference type="AlphaFoldDB" id="A0A081RDE3"/>
<dbReference type="OrthoDB" id="9795613at2"/>
<organism evidence="3 4">
    <name type="scientific">Sphingobium chlorophenolicum</name>
    <dbReference type="NCBI Taxonomy" id="46429"/>
    <lineage>
        <taxon>Bacteria</taxon>
        <taxon>Pseudomonadati</taxon>
        <taxon>Pseudomonadota</taxon>
        <taxon>Alphaproteobacteria</taxon>
        <taxon>Sphingomonadales</taxon>
        <taxon>Sphingomonadaceae</taxon>
        <taxon>Sphingobium</taxon>
    </lineage>
</organism>
<keyword evidence="3" id="KW-0413">Isomerase</keyword>
<dbReference type="PANTHER" id="PTHR43802:SF1">
    <property type="entry name" value="IP11341P-RELATED"/>
    <property type="match status" value="1"/>
</dbReference>
<dbReference type="PANTHER" id="PTHR43802">
    <property type="entry name" value="ENOYL-COA HYDRATASE"/>
    <property type="match status" value="1"/>
</dbReference>
<feature type="compositionally biased region" description="Basic and acidic residues" evidence="2">
    <location>
        <begin position="291"/>
        <end position="303"/>
    </location>
</feature>
<protein>
    <submittedName>
        <fullName evidence="3">Enoyl-CoA hydratase/isomerase</fullName>
    </submittedName>
</protein>
<evidence type="ECO:0000256" key="1">
    <source>
        <dbReference type="ARBA" id="ARBA00005254"/>
    </source>
</evidence>
<sequence length="303" mass="33527">MGMKWLKSTECISFAVHDNVARITLNRPEKRNALSAQTLKELHQALLEADDRRDANVILLSGEGRDFCAGYDLTDSYGGAGDMATEYDPADYRSRAGTIDDDIWNLERQQDLTSIMLDLHKPIVAKVQGNCLAGGTDLAFSCDIVLAADDAKIGFPAARANGTPPTNLWFYHCGPQWTKRMLFTGDTISGIDAARIGMVLEAYPAEELDFQADEMVRRIGSVDAEILATHKRVVNAQMELAGAKQSLRYAAELDARAHLSTGPRRSQFRKDMAEKGLKEALTNRDAPFGKGRIELRARRPRPE</sequence>
<dbReference type="NCBIfam" id="NF006128">
    <property type="entry name" value="PRK08272.1"/>
    <property type="match status" value="1"/>
</dbReference>
<dbReference type="Gene3D" id="3.90.226.10">
    <property type="entry name" value="2-enoyl-CoA Hydratase, Chain A, domain 1"/>
    <property type="match status" value="1"/>
</dbReference>
<evidence type="ECO:0000256" key="2">
    <source>
        <dbReference type="SAM" id="MobiDB-lite"/>
    </source>
</evidence>
<dbReference type="PATRIC" id="fig|46429.4.peg.2478"/>
<dbReference type="EMBL" id="JFHR01000026">
    <property type="protein sequence ID" value="KEQ53216.1"/>
    <property type="molecule type" value="Genomic_DNA"/>
</dbReference>
<name>A0A081RDE3_SPHCR</name>
<dbReference type="InterPro" id="IPR001753">
    <property type="entry name" value="Enoyl-CoA_hydra/iso"/>
</dbReference>
<dbReference type="SUPFAM" id="SSF52096">
    <property type="entry name" value="ClpP/crotonase"/>
    <property type="match status" value="1"/>
</dbReference>
<dbReference type="eggNOG" id="COG1024">
    <property type="taxonomic scope" value="Bacteria"/>
</dbReference>
<accession>A0A081RDE3</accession>
<comment type="similarity">
    <text evidence="1">Belongs to the enoyl-CoA hydratase/isomerase family.</text>
</comment>
<proteinExistence type="inferred from homology"/>
<dbReference type="Proteomes" id="UP000028411">
    <property type="component" value="Unassembled WGS sequence"/>
</dbReference>
<comment type="caution">
    <text evidence="3">The sequence shown here is derived from an EMBL/GenBank/DDBJ whole genome shotgun (WGS) entry which is preliminary data.</text>
</comment>